<evidence type="ECO:0000256" key="1">
    <source>
        <dbReference type="SAM" id="MobiDB-lite"/>
    </source>
</evidence>
<gene>
    <name evidence="3" type="ORF">APLA_LOCUS14638</name>
</gene>
<proteinExistence type="predicted"/>
<evidence type="ECO:0000259" key="2">
    <source>
        <dbReference type="Pfam" id="PF25597"/>
    </source>
</evidence>
<name>A0A8S1B6S1_ARCPL</name>
<reference evidence="3 4" key="1">
    <citation type="submission" date="2020-04" db="EMBL/GenBank/DDBJ databases">
        <authorList>
            <person name="Wallbank WR R."/>
            <person name="Pardo Diaz C."/>
            <person name="Kozak K."/>
            <person name="Martin S."/>
            <person name="Jiggins C."/>
            <person name="Moest M."/>
            <person name="Warren A I."/>
            <person name="Byers J.R.P. K."/>
            <person name="Montejo-Kovacevich G."/>
            <person name="Yen C E."/>
        </authorList>
    </citation>
    <scope>NUCLEOTIDE SEQUENCE [LARGE SCALE GENOMIC DNA]</scope>
</reference>
<dbReference type="EMBL" id="CADEBD010000419">
    <property type="protein sequence ID" value="CAB3254250.1"/>
    <property type="molecule type" value="Genomic_DNA"/>
</dbReference>
<evidence type="ECO:0000313" key="4">
    <source>
        <dbReference type="Proteomes" id="UP000494256"/>
    </source>
</evidence>
<sequence>MSKEKYQIVPFAVDNYNAWEFRLKSILRDNGVIEAIEKEDFNVDALDTKKSSVGVLSRHRTRLVTGDFTAVDVATGNTTEAETTVRQLITRPKGEVEESHFLQALKILKVTNLIFGSSAYAHIPQKLRMKLDPRGVKLKMVGYAPGGYRLWDANERRIYIERNVLFREETCSESPETISIDVESVSDKKEKDSSSSPEKTKTPLTSDNYLESFKPEGRDTDDVNSREKRKKTKPKYLQEFVTDDSDLDFILMASFLSCSNGTYDAAPALCGDCDEFIVSGDSPRLFGVQLRGWVCAEALQSPRILTSY</sequence>
<feature type="compositionally biased region" description="Basic and acidic residues" evidence="1">
    <location>
        <begin position="185"/>
        <end position="201"/>
    </location>
</feature>
<organism evidence="3 4">
    <name type="scientific">Arctia plantaginis</name>
    <name type="common">Wood tiger moth</name>
    <name type="synonym">Phalaena plantaginis</name>
    <dbReference type="NCBI Taxonomy" id="874455"/>
    <lineage>
        <taxon>Eukaryota</taxon>
        <taxon>Metazoa</taxon>
        <taxon>Ecdysozoa</taxon>
        <taxon>Arthropoda</taxon>
        <taxon>Hexapoda</taxon>
        <taxon>Insecta</taxon>
        <taxon>Pterygota</taxon>
        <taxon>Neoptera</taxon>
        <taxon>Endopterygota</taxon>
        <taxon>Lepidoptera</taxon>
        <taxon>Glossata</taxon>
        <taxon>Ditrysia</taxon>
        <taxon>Noctuoidea</taxon>
        <taxon>Erebidae</taxon>
        <taxon>Arctiinae</taxon>
        <taxon>Arctia</taxon>
    </lineage>
</organism>
<evidence type="ECO:0000313" key="3">
    <source>
        <dbReference type="EMBL" id="CAB3254250.1"/>
    </source>
</evidence>
<dbReference type="AlphaFoldDB" id="A0A8S1B6S1"/>
<dbReference type="InterPro" id="IPR057670">
    <property type="entry name" value="SH3_retrovirus"/>
</dbReference>
<comment type="caution">
    <text evidence="3">The sequence shown here is derived from an EMBL/GenBank/DDBJ whole genome shotgun (WGS) entry which is preliminary data.</text>
</comment>
<feature type="compositionally biased region" description="Basic and acidic residues" evidence="1">
    <location>
        <begin position="213"/>
        <end position="226"/>
    </location>
</feature>
<dbReference type="Proteomes" id="UP000494256">
    <property type="component" value="Unassembled WGS sequence"/>
</dbReference>
<accession>A0A8S1B6S1</accession>
<dbReference type="Pfam" id="PF25597">
    <property type="entry name" value="SH3_retrovirus"/>
    <property type="match status" value="1"/>
</dbReference>
<protein>
    <recommendedName>
        <fullName evidence="2">Retroviral polymerase SH3-like domain-containing protein</fullName>
    </recommendedName>
</protein>
<feature type="domain" description="Retroviral polymerase SH3-like" evidence="2">
    <location>
        <begin position="117"/>
        <end position="172"/>
    </location>
</feature>
<feature type="region of interest" description="Disordered" evidence="1">
    <location>
        <begin position="177"/>
        <end position="230"/>
    </location>
</feature>